<keyword evidence="1 2" id="KW-0129">CBS domain</keyword>
<keyword evidence="5" id="KW-1185">Reference proteome</keyword>
<dbReference type="PANTHER" id="PTHR43080">
    <property type="entry name" value="CBS DOMAIN-CONTAINING PROTEIN CBSX3, MITOCHONDRIAL"/>
    <property type="match status" value="1"/>
</dbReference>
<reference evidence="4 5" key="1">
    <citation type="submission" date="2016-11" db="EMBL/GenBank/DDBJ databases">
        <authorList>
            <person name="Jaros S."/>
            <person name="Januszkiewicz K."/>
            <person name="Wedrychowicz H."/>
        </authorList>
    </citation>
    <scope>NUCLEOTIDE SEQUENCE [LARGE SCALE GENOMIC DNA]</scope>
    <source>
        <strain evidence="4 5">CGMCC 1.12213</strain>
    </source>
</reference>
<dbReference type="SMART" id="SM00116">
    <property type="entry name" value="CBS"/>
    <property type="match status" value="2"/>
</dbReference>
<dbReference type="SUPFAM" id="SSF54631">
    <property type="entry name" value="CBS-domain pair"/>
    <property type="match status" value="1"/>
</dbReference>
<dbReference type="AlphaFoldDB" id="A0A1M6G6I4"/>
<evidence type="ECO:0000256" key="2">
    <source>
        <dbReference type="PROSITE-ProRule" id="PRU00703"/>
    </source>
</evidence>
<dbReference type="PANTHER" id="PTHR43080:SF2">
    <property type="entry name" value="CBS DOMAIN-CONTAINING PROTEIN"/>
    <property type="match status" value="1"/>
</dbReference>
<feature type="domain" description="CBS" evidence="3">
    <location>
        <begin position="10"/>
        <end position="66"/>
    </location>
</feature>
<dbReference type="STRING" id="1178825.SAMN05216261_2635"/>
<dbReference type="InterPro" id="IPR046342">
    <property type="entry name" value="CBS_dom_sf"/>
</dbReference>
<evidence type="ECO:0000313" key="4">
    <source>
        <dbReference type="EMBL" id="SHJ05591.1"/>
    </source>
</evidence>
<dbReference type="InterPro" id="IPR051257">
    <property type="entry name" value="Diverse_CBS-Domain"/>
</dbReference>
<evidence type="ECO:0000259" key="3">
    <source>
        <dbReference type="PROSITE" id="PS51371"/>
    </source>
</evidence>
<evidence type="ECO:0000313" key="5">
    <source>
        <dbReference type="Proteomes" id="UP000184396"/>
    </source>
</evidence>
<accession>A0A1M6G6I4</accession>
<dbReference type="InterPro" id="IPR000644">
    <property type="entry name" value="CBS_dom"/>
</dbReference>
<gene>
    <name evidence="4" type="ORF">SAMN05216261_2635</name>
</gene>
<dbReference type="eggNOG" id="COG0517">
    <property type="taxonomic scope" value="Bacteria"/>
</dbReference>
<dbReference type="Gene3D" id="3.10.580.10">
    <property type="entry name" value="CBS-domain"/>
    <property type="match status" value="1"/>
</dbReference>
<sequence length="138" mass="15338">MKHIPVSSIMTKKIVAITLTEDLERAELLFKRHKIRHIPVVSNEVIVGMLSYTDLMRISIAETDDEAGNTIDSIVFNTFKIEQVMAKSVVTVSSETSIKEAAKILAKNEFHALPVVDNGELVGIITTTDLLNYLVNEI</sequence>
<organism evidence="4 5">
    <name type="scientific">Algibacter luteus</name>
    <dbReference type="NCBI Taxonomy" id="1178825"/>
    <lineage>
        <taxon>Bacteria</taxon>
        <taxon>Pseudomonadati</taxon>
        <taxon>Bacteroidota</taxon>
        <taxon>Flavobacteriia</taxon>
        <taxon>Flavobacteriales</taxon>
        <taxon>Flavobacteriaceae</taxon>
        <taxon>Algibacter</taxon>
    </lineage>
</organism>
<name>A0A1M6G6I4_9FLAO</name>
<proteinExistence type="predicted"/>
<dbReference type="OrthoDB" id="1119899at2"/>
<evidence type="ECO:0000256" key="1">
    <source>
        <dbReference type="ARBA" id="ARBA00023122"/>
    </source>
</evidence>
<dbReference type="PROSITE" id="PS51371">
    <property type="entry name" value="CBS"/>
    <property type="match status" value="2"/>
</dbReference>
<feature type="domain" description="CBS" evidence="3">
    <location>
        <begin position="85"/>
        <end position="138"/>
    </location>
</feature>
<dbReference type="RefSeq" id="WP_019387912.1">
    <property type="nucleotide sequence ID" value="NZ_ALIH01000008.1"/>
</dbReference>
<dbReference type="Proteomes" id="UP000184396">
    <property type="component" value="Unassembled WGS sequence"/>
</dbReference>
<dbReference type="CDD" id="cd04584">
    <property type="entry name" value="CBS_pair_AcuB_like"/>
    <property type="match status" value="1"/>
</dbReference>
<dbReference type="EMBL" id="FQYK01000007">
    <property type="protein sequence ID" value="SHJ05591.1"/>
    <property type="molecule type" value="Genomic_DNA"/>
</dbReference>
<dbReference type="Pfam" id="PF00571">
    <property type="entry name" value="CBS"/>
    <property type="match status" value="2"/>
</dbReference>
<protein>
    <submittedName>
        <fullName evidence="4">CBS domain-containing protein</fullName>
    </submittedName>
</protein>